<keyword evidence="1" id="KW-1133">Transmembrane helix</keyword>
<dbReference type="Proteomes" id="UP000253410">
    <property type="component" value="Unassembled WGS sequence"/>
</dbReference>
<organism evidence="2 3">
    <name type="scientific">Chitinophaga flava</name>
    <dbReference type="NCBI Taxonomy" id="2259036"/>
    <lineage>
        <taxon>Bacteria</taxon>
        <taxon>Pseudomonadati</taxon>
        <taxon>Bacteroidota</taxon>
        <taxon>Chitinophagia</taxon>
        <taxon>Chitinophagales</taxon>
        <taxon>Chitinophagaceae</taxon>
        <taxon>Chitinophaga</taxon>
    </lineage>
</organism>
<keyword evidence="1" id="KW-0812">Transmembrane</keyword>
<dbReference type="AlphaFoldDB" id="A0A365XWR4"/>
<keyword evidence="1" id="KW-0472">Membrane</keyword>
<comment type="caution">
    <text evidence="2">The sequence shown here is derived from an EMBL/GenBank/DDBJ whole genome shotgun (WGS) entry which is preliminary data.</text>
</comment>
<protein>
    <submittedName>
        <fullName evidence="2">Uncharacterized protein</fullName>
    </submittedName>
</protein>
<proteinExistence type="predicted"/>
<keyword evidence="3" id="KW-1185">Reference proteome</keyword>
<dbReference type="EMBL" id="QFFJ01000002">
    <property type="protein sequence ID" value="RBL90650.1"/>
    <property type="molecule type" value="Genomic_DNA"/>
</dbReference>
<dbReference type="RefSeq" id="WP_113619407.1">
    <property type="nucleotide sequence ID" value="NZ_QFFJ01000002.1"/>
</dbReference>
<dbReference type="OrthoDB" id="6400838at2"/>
<accession>A0A365XWR4</accession>
<evidence type="ECO:0000313" key="2">
    <source>
        <dbReference type="EMBL" id="RBL90650.1"/>
    </source>
</evidence>
<feature type="transmembrane region" description="Helical" evidence="1">
    <location>
        <begin position="134"/>
        <end position="152"/>
    </location>
</feature>
<feature type="transmembrane region" description="Helical" evidence="1">
    <location>
        <begin position="95"/>
        <end position="114"/>
    </location>
</feature>
<evidence type="ECO:0000256" key="1">
    <source>
        <dbReference type="SAM" id="Phobius"/>
    </source>
</evidence>
<gene>
    <name evidence="2" type="ORF">DF182_29815</name>
</gene>
<reference evidence="2 3" key="1">
    <citation type="submission" date="2018-05" db="EMBL/GenBank/DDBJ databases">
        <title>Chitinophaga sp. K3CV102501T nov., isolated from isolated from a monsoon evergreen broad-leaved forest soil.</title>
        <authorList>
            <person name="Lv Y."/>
        </authorList>
    </citation>
    <scope>NUCLEOTIDE SEQUENCE [LARGE SCALE GENOMIC DNA]</scope>
    <source>
        <strain evidence="2 3">GDMCC 1.1325</strain>
    </source>
</reference>
<sequence length="174" mass="19964">MKLVPFEDYTLISNLSPEEVKKRLEEKLNLKRRTAFISFRPQLDTDRPYEGAFRGNKFVIKRIINYRNSFLPEITGVVTHEVVHTAIKIKMRMSVFVCVFLVIWLLLMSMILFSVKSSTGADIIPLGIFGNIPFLSQALLCLLMYAVTLGAFKYESMKSKKFLAALFEGREEGK</sequence>
<evidence type="ECO:0000313" key="3">
    <source>
        <dbReference type="Proteomes" id="UP000253410"/>
    </source>
</evidence>
<name>A0A365XWR4_9BACT</name>